<dbReference type="PRINTS" id="PR00625">
    <property type="entry name" value="JDOMAIN"/>
</dbReference>
<dbReference type="AlphaFoldDB" id="A0AA88HSS5"/>
<name>A0AA88HSS5_ARTSF</name>
<comment type="subcellular location">
    <subcellularLocation>
        <location evidence="6">Endomembrane system</location>
        <topology evidence="6">Single-pass membrane protein</topology>
    </subcellularLocation>
    <subcellularLocation>
        <location evidence="1">Nucleus</location>
    </subcellularLocation>
</comment>
<evidence type="ECO:0000256" key="9">
    <source>
        <dbReference type="SAM" id="SignalP"/>
    </source>
</evidence>
<evidence type="ECO:0000256" key="7">
    <source>
        <dbReference type="SAM" id="Coils"/>
    </source>
</evidence>
<dbReference type="Proteomes" id="UP001187531">
    <property type="component" value="Unassembled WGS sequence"/>
</dbReference>
<evidence type="ECO:0008006" key="14">
    <source>
        <dbReference type="Google" id="ProtNLM"/>
    </source>
</evidence>
<dbReference type="CDD" id="cd00167">
    <property type="entry name" value="SANT"/>
    <property type="match status" value="1"/>
</dbReference>
<dbReference type="PANTHER" id="PTHR44653:SF2">
    <property type="entry name" value="DNAJ HOMOLOG SUBFAMILY C MEMBER 1"/>
    <property type="match status" value="1"/>
</dbReference>
<dbReference type="InterPro" id="IPR052606">
    <property type="entry name" value="DnaJ_domain_protein"/>
</dbReference>
<keyword evidence="7" id="KW-0175">Coiled coil</keyword>
<dbReference type="PROSITE" id="PS00636">
    <property type="entry name" value="DNAJ_1"/>
    <property type="match status" value="1"/>
</dbReference>
<evidence type="ECO:0000256" key="5">
    <source>
        <dbReference type="ARBA" id="ARBA00023136"/>
    </source>
</evidence>
<evidence type="ECO:0000313" key="12">
    <source>
        <dbReference type="EMBL" id="KAK2717280.1"/>
    </source>
</evidence>
<dbReference type="SMART" id="SM00717">
    <property type="entry name" value="SANT"/>
    <property type="match status" value="2"/>
</dbReference>
<dbReference type="InterPro" id="IPR036869">
    <property type="entry name" value="J_dom_sf"/>
</dbReference>
<protein>
    <recommendedName>
        <fullName evidence="14">DnaJ homolog subfamily C member 1</fullName>
    </recommendedName>
</protein>
<evidence type="ECO:0000313" key="13">
    <source>
        <dbReference type="Proteomes" id="UP001187531"/>
    </source>
</evidence>
<dbReference type="GO" id="GO:0012505">
    <property type="term" value="C:endomembrane system"/>
    <property type="evidence" value="ECO:0007669"/>
    <property type="project" value="UniProtKB-SubCell"/>
</dbReference>
<dbReference type="Pfam" id="PF23082">
    <property type="entry name" value="Myb_DNA-binding_2"/>
    <property type="match status" value="2"/>
</dbReference>
<feature type="compositionally biased region" description="Basic and acidic residues" evidence="8">
    <location>
        <begin position="469"/>
        <end position="479"/>
    </location>
</feature>
<evidence type="ECO:0000256" key="3">
    <source>
        <dbReference type="ARBA" id="ARBA00022729"/>
    </source>
</evidence>
<dbReference type="PROSITE" id="PS50076">
    <property type="entry name" value="DNAJ_2"/>
    <property type="match status" value="1"/>
</dbReference>
<dbReference type="EMBL" id="JAVRJZ010000011">
    <property type="protein sequence ID" value="KAK2717280.1"/>
    <property type="molecule type" value="Genomic_DNA"/>
</dbReference>
<keyword evidence="3 9" id="KW-0732">Signal</keyword>
<feature type="coiled-coil region" evidence="7">
    <location>
        <begin position="215"/>
        <end position="250"/>
    </location>
</feature>
<dbReference type="SUPFAM" id="SSF46565">
    <property type="entry name" value="Chaperone J-domain"/>
    <property type="match status" value="1"/>
</dbReference>
<organism evidence="12 13">
    <name type="scientific">Artemia franciscana</name>
    <name type="common">Brine shrimp</name>
    <name type="synonym">Artemia sanfranciscana</name>
    <dbReference type="NCBI Taxonomy" id="6661"/>
    <lineage>
        <taxon>Eukaryota</taxon>
        <taxon>Metazoa</taxon>
        <taxon>Ecdysozoa</taxon>
        <taxon>Arthropoda</taxon>
        <taxon>Crustacea</taxon>
        <taxon>Branchiopoda</taxon>
        <taxon>Anostraca</taxon>
        <taxon>Artemiidae</taxon>
        <taxon>Artemia</taxon>
    </lineage>
</organism>
<dbReference type="SMART" id="SM00271">
    <property type="entry name" value="DnaJ"/>
    <property type="match status" value="1"/>
</dbReference>
<keyword evidence="2" id="KW-0812">Transmembrane</keyword>
<evidence type="ECO:0000256" key="2">
    <source>
        <dbReference type="ARBA" id="ARBA00022692"/>
    </source>
</evidence>
<dbReference type="InterPro" id="IPR009057">
    <property type="entry name" value="Homeodomain-like_sf"/>
</dbReference>
<comment type="caution">
    <text evidence="12">The sequence shown here is derived from an EMBL/GenBank/DDBJ whole genome shotgun (WGS) entry which is preliminary data.</text>
</comment>
<keyword evidence="4" id="KW-1133">Transmembrane helix</keyword>
<accession>A0AA88HSS5</accession>
<feature type="region of interest" description="Disordered" evidence="8">
    <location>
        <begin position="452"/>
        <end position="479"/>
    </location>
</feature>
<dbReference type="CDD" id="cd06257">
    <property type="entry name" value="DnaJ"/>
    <property type="match status" value="1"/>
</dbReference>
<dbReference type="SUPFAM" id="SSF46689">
    <property type="entry name" value="Homeodomain-like"/>
    <property type="match status" value="2"/>
</dbReference>
<feature type="compositionally biased region" description="Basic and acidic residues" evidence="8">
    <location>
        <begin position="452"/>
        <end position="462"/>
    </location>
</feature>
<gene>
    <name evidence="12" type="ORF">QYM36_007415</name>
</gene>
<dbReference type="PROSITE" id="PS50090">
    <property type="entry name" value="MYB_LIKE"/>
    <property type="match status" value="2"/>
</dbReference>
<evidence type="ECO:0000256" key="8">
    <source>
        <dbReference type="SAM" id="MobiDB-lite"/>
    </source>
</evidence>
<dbReference type="FunFam" id="1.10.10.60:FF:000416">
    <property type="entry name" value="Myb family transcription factor"/>
    <property type="match status" value="1"/>
</dbReference>
<reference evidence="12" key="1">
    <citation type="submission" date="2023-07" db="EMBL/GenBank/DDBJ databases">
        <title>Chromosome-level genome assembly of Artemia franciscana.</title>
        <authorList>
            <person name="Jo E."/>
        </authorList>
    </citation>
    <scope>NUCLEOTIDE SEQUENCE</scope>
    <source>
        <tissue evidence="12">Whole body</tissue>
    </source>
</reference>
<keyword evidence="13" id="KW-1185">Reference proteome</keyword>
<feature type="chain" id="PRO_5041666026" description="DnaJ homolog subfamily C member 1" evidence="9">
    <location>
        <begin position="16"/>
        <end position="479"/>
    </location>
</feature>
<evidence type="ECO:0000256" key="6">
    <source>
        <dbReference type="ARBA" id="ARBA00037847"/>
    </source>
</evidence>
<dbReference type="InterPro" id="IPR018253">
    <property type="entry name" value="DnaJ_domain_CS"/>
</dbReference>
<dbReference type="Pfam" id="PF00226">
    <property type="entry name" value="DnaJ"/>
    <property type="match status" value="1"/>
</dbReference>
<sequence>MRNLLLFISFGLCVAWESFELEIFDVVEEVNRNFYEFLDVAPDASSADIKKAYRKLSLQLHPDKNDKPDAEAQFRNLVAIYEILKDEKKRLRYDRVLVEGLPNWRNPLYYYRRYRKMGGIETSIWLIVLTSIIQFAVSWTAYWEKKFEIREVLGSKAKKQKKQSKKKGTIQDEEIDLVEEEIKQIPKPRVWDLVPFLCIRLCIWTAKFIVSTPQLYKAYQEEKQKKEEKAKIEEEERLEEERRVKEIDAERKHRKKKTHKFEERNGDIYSAGLPPSVEESGSVIVRPEPVISGGFWTDEDIAELVKLMKKYPPGVPARWEKIAEVMNRTVAEITKIAYREKNNIHRSEARFENAAEDKCNQPNEEKEDETALVKKKVKTKGGKFAQEALSSDAAADCNWSQKQQKALETALGQYPKGSLERWDKVAKAVPGKTKEECMLRIRYLAELIRKKKEEEEEERKVNESLQEDENMKESQSDES</sequence>
<evidence type="ECO:0000259" key="10">
    <source>
        <dbReference type="PROSITE" id="PS50076"/>
    </source>
</evidence>
<dbReference type="Gene3D" id="1.10.10.60">
    <property type="entry name" value="Homeodomain-like"/>
    <property type="match status" value="2"/>
</dbReference>
<dbReference type="Gene3D" id="1.10.287.110">
    <property type="entry name" value="DnaJ domain"/>
    <property type="match status" value="1"/>
</dbReference>
<dbReference type="PANTHER" id="PTHR44653">
    <property type="entry name" value="DNAJ HOMOLOG SUBFAMILY C MEMBER 1"/>
    <property type="match status" value="1"/>
</dbReference>
<evidence type="ECO:0000256" key="1">
    <source>
        <dbReference type="ARBA" id="ARBA00004123"/>
    </source>
</evidence>
<feature type="domain" description="J" evidence="10">
    <location>
        <begin position="33"/>
        <end position="97"/>
    </location>
</feature>
<feature type="domain" description="Myb-like" evidence="11">
    <location>
        <begin position="398"/>
        <end position="445"/>
    </location>
</feature>
<dbReference type="GO" id="GO:0005634">
    <property type="term" value="C:nucleus"/>
    <property type="evidence" value="ECO:0007669"/>
    <property type="project" value="UniProtKB-SubCell"/>
</dbReference>
<dbReference type="InterPro" id="IPR001623">
    <property type="entry name" value="DnaJ_domain"/>
</dbReference>
<feature type="domain" description="Myb-like" evidence="11">
    <location>
        <begin position="288"/>
        <end position="329"/>
    </location>
</feature>
<evidence type="ECO:0000259" key="11">
    <source>
        <dbReference type="PROSITE" id="PS50090"/>
    </source>
</evidence>
<evidence type="ECO:0000256" key="4">
    <source>
        <dbReference type="ARBA" id="ARBA00022989"/>
    </source>
</evidence>
<keyword evidence="5" id="KW-0472">Membrane</keyword>
<dbReference type="InterPro" id="IPR001005">
    <property type="entry name" value="SANT/Myb"/>
</dbReference>
<proteinExistence type="predicted"/>
<feature type="signal peptide" evidence="9">
    <location>
        <begin position="1"/>
        <end position="15"/>
    </location>
</feature>